<protein>
    <submittedName>
        <fullName evidence="2">Uncharacterized protein</fullName>
    </submittedName>
</protein>
<evidence type="ECO:0000256" key="1">
    <source>
        <dbReference type="SAM" id="MobiDB-lite"/>
    </source>
</evidence>
<feature type="non-terminal residue" evidence="2">
    <location>
        <position position="208"/>
    </location>
</feature>
<sequence length="208" mass="24064">VYDFNPLTPLDILTLSTNEHTNLDGKQKAEFVKELYVKVRANTEKRNEQYSKQANKGCVKVTFELGDREFDSMMNPFEEGRNHRNPTDKDKDHLHDIGGLMTRSKTKMRKQSLQGLSLGIKENIEPRESQLGSHFDNFGSTGRSRLSINTHYTYAHILHHSPLYSHFTPLCSTVFQKMLSRSSRCKTCVWVTASCQEEIVKARWHTTW</sequence>
<feature type="region of interest" description="Disordered" evidence="1">
    <location>
        <begin position="77"/>
        <end position="96"/>
    </location>
</feature>
<dbReference type="AlphaFoldDB" id="A0A371E9I4"/>
<comment type="caution">
    <text evidence="2">The sequence shown here is derived from an EMBL/GenBank/DDBJ whole genome shotgun (WGS) entry which is preliminary data.</text>
</comment>
<dbReference type="Proteomes" id="UP000257109">
    <property type="component" value="Unassembled WGS sequence"/>
</dbReference>
<dbReference type="EMBL" id="QJKJ01015340">
    <property type="protein sequence ID" value="RDX62692.1"/>
    <property type="molecule type" value="Genomic_DNA"/>
</dbReference>
<feature type="non-terminal residue" evidence="2">
    <location>
        <position position="1"/>
    </location>
</feature>
<evidence type="ECO:0000313" key="2">
    <source>
        <dbReference type="EMBL" id="RDX62692.1"/>
    </source>
</evidence>
<evidence type="ECO:0000313" key="3">
    <source>
        <dbReference type="Proteomes" id="UP000257109"/>
    </source>
</evidence>
<organism evidence="2 3">
    <name type="scientific">Mucuna pruriens</name>
    <name type="common">Velvet bean</name>
    <name type="synonym">Dolichos pruriens</name>
    <dbReference type="NCBI Taxonomy" id="157652"/>
    <lineage>
        <taxon>Eukaryota</taxon>
        <taxon>Viridiplantae</taxon>
        <taxon>Streptophyta</taxon>
        <taxon>Embryophyta</taxon>
        <taxon>Tracheophyta</taxon>
        <taxon>Spermatophyta</taxon>
        <taxon>Magnoliopsida</taxon>
        <taxon>eudicotyledons</taxon>
        <taxon>Gunneridae</taxon>
        <taxon>Pentapetalae</taxon>
        <taxon>rosids</taxon>
        <taxon>fabids</taxon>
        <taxon>Fabales</taxon>
        <taxon>Fabaceae</taxon>
        <taxon>Papilionoideae</taxon>
        <taxon>50 kb inversion clade</taxon>
        <taxon>NPAAA clade</taxon>
        <taxon>indigoferoid/millettioid clade</taxon>
        <taxon>Phaseoleae</taxon>
        <taxon>Mucuna</taxon>
    </lineage>
</organism>
<gene>
    <name evidence="2" type="ORF">CR513_58951</name>
</gene>
<feature type="compositionally biased region" description="Basic and acidic residues" evidence="1">
    <location>
        <begin position="78"/>
        <end position="96"/>
    </location>
</feature>
<accession>A0A371E9I4</accession>
<keyword evidence="3" id="KW-1185">Reference proteome</keyword>
<reference evidence="2" key="1">
    <citation type="submission" date="2018-05" db="EMBL/GenBank/DDBJ databases">
        <title>Draft genome of Mucuna pruriens seed.</title>
        <authorList>
            <person name="Nnadi N.E."/>
            <person name="Vos R."/>
            <person name="Hasami M.H."/>
            <person name="Devisetty U.K."/>
            <person name="Aguiy J.C."/>
        </authorList>
    </citation>
    <scope>NUCLEOTIDE SEQUENCE [LARGE SCALE GENOMIC DNA]</scope>
    <source>
        <strain evidence="2">JCA_2017</strain>
    </source>
</reference>
<dbReference type="OrthoDB" id="1935586at2759"/>
<proteinExistence type="predicted"/>
<name>A0A371E9I4_MUCPR</name>